<organism evidence="2 3">
    <name type="scientific">Rhodococcus baikonurensis</name>
    <dbReference type="NCBI Taxonomy" id="172041"/>
    <lineage>
        <taxon>Bacteria</taxon>
        <taxon>Bacillati</taxon>
        <taxon>Actinomycetota</taxon>
        <taxon>Actinomycetes</taxon>
        <taxon>Mycobacteriales</taxon>
        <taxon>Nocardiaceae</taxon>
        <taxon>Rhodococcus</taxon>
        <taxon>Rhodococcus erythropolis group</taxon>
    </lineage>
</organism>
<dbReference type="RefSeq" id="WP_003943350.1">
    <property type="nucleotide sequence ID" value="NZ_JBEUOO010000073.1"/>
</dbReference>
<evidence type="ECO:0000313" key="3">
    <source>
        <dbReference type="Proteomes" id="UP001589587"/>
    </source>
</evidence>
<reference evidence="2 3" key="1">
    <citation type="submission" date="2024-09" db="EMBL/GenBank/DDBJ databases">
        <authorList>
            <person name="Sun Q."/>
            <person name="Mori K."/>
        </authorList>
    </citation>
    <scope>NUCLEOTIDE SEQUENCE [LARGE SCALE GENOMIC DNA]</scope>
    <source>
        <strain evidence="2 3">JCM 11411</strain>
    </source>
</reference>
<evidence type="ECO:0008006" key="4">
    <source>
        <dbReference type="Google" id="ProtNLM"/>
    </source>
</evidence>
<comment type="caution">
    <text evidence="2">The sequence shown here is derived from an EMBL/GenBank/DDBJ whole genome shotgun (WGS) entry which is preliminary data.</text>
</comment>
<evidence type="ECO:0000256" key="1">
    <source>
        <dbReference type="SAM" id="Phobius"/>
    </source>
</evidence>
<evidence type="ECO:0000313" key="2">
    <source>
        <dbReference type="EMBL" id="MFB9782926.1"/>
    </source>
</evidence>
<dbReference type="GeneID" id="93806870"/>
<dbReference type="EMBL" id="JBHMAS010000058">
    <property type="protein sequence ID" value="MFB9782926.1"/>
    <property type="molecule type" value="Genomic_DNA"/>
</dbReference>
<dbReference type="Proteomes" id="UP001589587">
    <property type="component" value="Unassembled WGS sequence"/>
</dbReference>
<feature type="transmembrane region" description="Helical" evidence="1">
    <location>
        <begin position="54"/>
        <end position="75"/>
    </location>
</feature>
<protein>
    <recommendedName>
        <fullName evidence="4">ABC-type Mn/Zn transport systems, ATPase component</fullName>
    </recommendedName>
</protein>
<keyword evidence="1" id="KW-1133">Transmembrane helix</keyword>
<keyword evidence="1" id="KW-0472">Membrane</keyword>
<feature type="transmembrane region" description="Helical" evidence="1">
    <location>
        <begin position="12"/>
        <end position="34"/>
    </location>
</feature>
<keyword evidence="1" id="KW-0812">Transmembrane</keyword>
<sequence>MPSRNTVIRSLHDLGAAAWFGGSLMGAVGLNGAADAVRDPQDRARVASLGWAKWAPVNAAAIGAHLVGGGALLYANRDRAQHQGGVKANTITKIVVTGAALAATAYSGVLGAKIATADGEYVEGATEPAPSTPDEVTAAQRQLQYVQWALPALTGAIVVLGAQQGEQQRPAQILTGLGSTLARRVRK</sequence>
<gene>
    <name evidence="2" type="ORF">ACFFQ6_24780</name>
</gene>
<accession>A0ABV5XLQ2</accession>
<keyword evidence="3" id="KW-1185">Reference proteome</keyword>
<name>A0ABV5XLQ2_9NOCA</name>
<proteinExistence type="predicted"/>